<organism evidence="16 17">
    <name type="scientific">Fragariocoptes setiger</name>
    <dbReference type="NCBI Taxonomy" id="1670756"/>
    <lineage>
        <taxon>Eukaryota</taxon>
        <taxon>Metazoa</taxon>
        <taxon>Ecdysozoa</taxon>
        <taxon>Arthropoda</taxon>
        <taxon>Chelicerata</taxon>
        <taxon>Arachnida</taxon>
        <taxon>Acari</taxon>
        <taxon>Acariformes</taxon>
        <taxon>Trombidiformes</taxon>
        <taxon>Prostigmata</taxon>
        <taxon>Eupodina</taxon>
        <taxon>Eriophyoidea</taxon>
        <taxon>Phytoptidae</taxon>
        <taxon>Fragariocoptes</taxon>
    </lineage>
</organism>
<keyword evidence="5 11" id="KW-0812">Transmembrane</keyword>
<dbReference type="InterPro" id="IPR056770">
    <property type="entry name" value="Piezo_THU9_anchor"/>
</dbReference>
<feature type="domain" description="Piezo transmembrane helical unit" evidence="14">
    <location>
        <begin position="1189"/>
        <end position="1304"/>
    </location>
</feature>
<dbReference type="Pfam" id="PF12166">
    <property type="entry name" value="Piezo_cap"/>
    <property type="match status" value="1"/>
</dbReference>
<dbReference type="PANTHER" id="PTHR47049:SF2">
    <property type="entry name" value="PIEZO-TYPE MECHANOSENSITIVE ION CHANNEL HOMOLOG"/>
    <property type="match status" value="1"/>
</dbReference>
<evidence type="ECO:0000256" key="2">
    <source>
        <dbReference type="ARBA" id="ARBA00007821"/>
    </source>
</evidence>
<evidence type="ECO:0000259" key="14">
    <source>
        <dbReference type="Pfam" id="PF23188"/>
    </source>
</evidence>
<evidence type="ECO:0000256" key="9">
    <source>
        <dbReference type="ARBA" id="ARBA00023303"/>
    </source>
</evidence>
<feature type="transmembrane region" description="Helical" evidence="11">
    <location>
        <begin position="1208"/>
        <end position="1227"/>
    </location>
</feature>
<feature type="compositionally biased region" description="Low complexity" evidence="10">
    <location>
        <begin position="1002"/>
        <end position="1016"/>
    </location>
</feature>
<dbReference type="InterPro" id="IPR056768">
    <property type="entry name" value="THU_Piezo"/>
</dbReference>
<feature type="transmembrane region" description="Helical" evidence="11">
    <location>
        <begin position="718"/>
        <end position="737"/>
    </location>
</feature>
<protein>
    <submittedName>
        <fullName evidence="16">Piezo-type mechanosensitive ion channel component</fullName>
    </submittedName>
</protein>
<feature type="transmembrane region" description="Helical" evidence="11">
    <location>
        <begin position="1947"/>
        <end position="1972"/>
    </location>
</feature>
<feature type="compositionally biased region" description="Polar residues" evidence="10">
    <location>
        <begin position="1352"/>
        <end position="1379"/>
    </location>
</feature>
<feature type="transmembrane region" description="Helical" evidence="11">
    <location>
        <begin position="568"/>
        <end position="586"/>
    </location>
</feature>
<proteinExistence type="inferred from homology"/>
<dbReference type="PANTHER" id="PTHR47049">
    <property type="entry name" value="PIEZO-TYPE MECHANOSENSITIVE ION CHANNEL HOMOLOG"/>
    <property type="match status" value="1"/>
</dbReference>
<keyword evidence="17" id="KW-1185">Reference proteome</keyword>
<evidence type="ECO:0000256" key="8">
    <source>
        <dbReference type="ARBA" id="ARBA00023136"/>
    </source>
</evidence>
<evidence type="ECO:0000256" key="10">
    <source>
        <dbReference type="SAM" id="MobiDB-lite"/>
    </source>
</evidence>
<keyword evidence="7" id="KW-0406">Ion transport</keyword>
<feature type="transmembrane region" description="Helical" evidence="11">
    <location>
        <begin position="749"/>
        <end position="768"/>
    </location>
</feature>
<feature type="transmembrane region" description="Helical" evidence="11">
    <location>
        <begin position="1060"/>
        <end position="1080"/>
    </location>
</feature>
<reference evidence="16 17" key="1">
    <citation type="submission" date="2020-10" db="EMBL/GenBank/DDBJ databases">
        <authorList>
            <person name="Klimov P.B."/>
            <person name="Dyachkov S.M."/>
            <person name="Chetverikov P.E."/>
        </authorList>
    </citation>
    <scope>NUCLEOTIDE SEQUENCE [LARGE SCALE GENOMIC DNA]</scope>
    <source>
        <strain evidence="16">BMOC 18-1129-001#AD2665</strain>
        <tissue evidence="16">Entire mites</tissue>
    </source>
</reference>
<evidence type="ECO:0000259" key="13">
    <source>
        <dbReference type="Pfam" id="PF15917"/>
    </source>
</evidence>
<feature type="compositionally biased region" description="Low complexity" evidence="10">
    <location>
        <begin position="62"/>
        <end position="81"/>
    </location>
</feature>
<feature type="transmembrane region" description="Helical" evidence="11">
    <location>
        <begin position="385"/>
        <end position="410"/>
    </location>
</feature>
<dbReference type="Pfam" id="PF24874">
    <property type="entry name" value="Piezo_THU9_anchor"/>
    <property type="match status" value="1"/>
</dbReference>
<evidence type="ECO:0000256" key="7">
    <source>
        <dbReference type="ARBA" id="ARBA00023065"/>
    </source>
</evidence>
<feature type="transmembrane region" description="Helical" evidence="11">
    <location>
        <begin position="485"/>
        <end position="503"/>
    </location>
</feature>
<comment type="similarity">
    <text evidence="2">Belongs to the PIEZO (TC 1.A.75) family.</text>
</comment>
<evidence type="ECO:0000256" key="3">
    <source>
        <dbReference type="ARBA" id="ARBA00022448"/>
    </source>
</evidence>
<keyword evidence="4" id="KW-1003">Cell membrane</keyword>
<keyword evidence="6 11" id="KW-1133">Transmembrane helix</keyword>
<evidence type="ECO:0000256" key="6">
    <source>
        <dbReference type="ARBA" id="ARBA00022989"/>
    </source>
</evidence>
<comment type="subcellular location">
    <subcellularLocation>
        <location evidence="1">Cell membrane</location>
        <topology evidence="1">Multi-pass membrane protein</topology>
    </subcellularLocation>
</comment>
<dbReference type="EMBL" id="JAIFTH010000422">
    <property type="protein sequence ID" value="KAG9509556.1"/>
    <property type="molecule type" value="Genomic_DNA"/>
</dbReference>
<keyword evidence="8 11" id="KW-0472">Membrane</keyword>
<feature type="domain" description="Piezo non-specific cation channel cap" evidence="12">
    <location>
        <begin position="1731"/>
        <end position="2035"/>
    </location>
</feature>
<feature type="transmembrane region" description="Helical" evidence="11">
    <location>
        <begin position="1456"/>
        <end position="1476"/>
    </location>
</feature>
<feature type="transmembrane region" description="Helical" evidence="11">
    <location>
        <begin position="538"/>
        <end position="562"/>
    </location>
</feature>
<feature type="domain" description="Piezo THU9 and anchor" evidence="15">
    <location>
        <begin position="1454"/>
        <end position="1693"/>
    </location>
</feature>
<feature type="transmembrane region" description="Helical" evidence="11">
    <location>
        <begin position="1496"/>
        <end position="1517"/>
    </location>
</feature>
<feature type="compositionally biased region" description="Polar residues" evidence="10">
    <location>
        <begin position="246"/>
        <end position="272"/>
    </location>
</feature>
<accession>A0ABQ7S859</accession>
<evidence type="ECO:0000256" key="1">
    <source>
        <dbReference type="ARBA" id="ARBA00004651"/>
    </source>
</evidence>
<feature type="compositionally biased region" description="Polar residues" evidence="10">
    <location>
        <begin position="21"/>
        <end position="45"/>
    </location>
</feature>
<dbReference type="InterPro" id="IPR027272">
    <property type="entry name" value="Piezo"/>
</dbReference>
<feature type="transmembrane region" description="Helical" evidence="11">
    <location>
        <begin position="1671"/>
        <end position="1692"/>
    </location>
</feature>
<feature type="region of interest" description="Disordered" evidence="10">
    <location>
        <begin position="1"/>
        <end position="97"/>
    </location>
</feature>
<feature type="transmembrane region" description="Helical" evidence="11">
    <location>
        <begin position="422"/>
        <end position="440"/>
    </location>
</feature>
<dbReference type="Proteomes" id="UP000825002">
    <property type="component" value="Unassembled WGS sequence"/>
</dbReference>
<feature type="transmembrane region" description="Helical" evidence="11">
    <location>
        <begin position="693"/>
        <end position="712"/>
    </location>
</feature>
<keyword evidence="9" id="KW-0407">Ion channel</keyword>
<dbReference type="InterPro" id="IPR031805">
    <property type="entry name" value="Piezo_TM25-28"/>
</dbReference>
<evidence type="ECO:0000256" key="11">
    <source>
        <dbReference type="SAM" id="Phobius"/>
    </source>
</evidence>
<feature type="region of interest" description="Disordered" evidence="10">
    <location>
        <begin position="243"/>
        <end position="276"/>
    </location>
</feature>
<feature type="compositionally biased region" description="Polar residues" evidence="10">
    <location>
        <begin position="185"/>
        <end position="199"/>
    </location>
</feature>
<feature type="region of interest" description="Disordered" evidence="10">
    <location>
        <begin position="1347"/>
        <end position="1385"/>
    </location>
</feature>
<feature type="transmembrane region" description="Helical" evidence="11">
    <location>
        <begin position="1272"/>
        <end position="1292"/>
    </location>
</feature>
<comment type="caution">
    <text evidence="16">The sequence shown here is derived from an EMBL/GenBank/DDBJ whole genome shotgun (WGS) entry which is preliminary data.</text>
</comment>
<keyword evidence="3" id="KW-0813">Transport</keyword>
<feature type="domain" description="Piezo TM25-28" evidence="13">
    <location>
        <begin position="688"/>
        <end position="909"/>
    </location>
</feature>
<feature type="transmembrane region" description="Helical" evidence="11">
    <location>
        <begin position="1234"/>
        <end position="1252"/>
    </location>
</feature>
<evidence type="ECO:0000313" key="17">
    <source>
        <dbReference type="Proteomes" id="UP000825002"/>
    </source>
</evidence>
<dbReference type="Pfam" id="PF15917">
    <property type="entry name" value="Piezo_TM25-28"/>
    <property type="match status" value="1"/>
</dbReference>
<feature type="non-terminal residue" evidence="16">
    <location>
        <position position="1"/>
    </location>
</feature>
<evidence type="ECO:0000256" key="4">
    <source>
        <dbReference type="ARBA" id="ARBA00022475"/>
    </source>
</evidence>
<gene>
    <name evidence="16" type="primary">Piezo</name>
    <name evidence="16" type="ORF">GZH46_01919</name>
</gene>
<dbReference type="Pfam" id="PF23188">
    <property type="entry name" value="THU_Piezo1"/>
    <property type="match status" value="1"/>
</dbReference>
<feature type="transmembrane region" description="Helical" evidence="11">
    <location>
        <begin position="1183"/>
        <end position="1202"/>
    </location>
</feature>
<evidence type="ECO:0000256" key="5">
    <source>
        <dbReference type="ARBA" id="ARBA00022692"/>
    </source>
</evidence>
<feature type="region of interest" description="Disordered" evidence="10">
    <location>
        <begin position="989"/>
        <end position="1025"/>
    </location>
</feature>
<feature type="region of interest" description="Disordered" evidence="10">
    <location>
        <begin position="185"/>
        <end position="218"/>
    </location>
</feature>
<sequence>SSRVESDQPASAIVPAESFLESGNAQSSVPSTLDPSINIAPSNASDIGDPDVPHSRISNDNSQAQSRQQTLQQRTHQLQQQPIKPHSAPSRSSHNPMAHTWALRKPGKNFWSSILSQEIITDLGLVQTKNAFKLLSELMVPLIFTACITVYLRCYHGDFTRLAYLAEESDFNLSTPLTLSGQLTQRITSESSNRNSSEIPSDAMQLASSPNSSFRDRKIQSERLRQLQQPSNAESFLIDIEAHNDGPSQSSQPTREQTSSHNQEFPTTTTKTIAPRDYGATNYSFTMNAAASQTEVDSMVDDDDGAHVSDSAYLTNSRKKKTWSKRHTLSIKKRHRHRNSIDELNDTSVNELRSSARSMWSMIESCLETLLDTISRLLQTHFIKLVIFFIFRLAIIDVSLINVPFLILAVAAFKFQSFERCACILSGLLSACIIILRMTYNLTSFQPFDITYVCPANAPPPHTNATYHVLMYVGLDREVDILPEIVQYLIVLGLLTIQAFVHVHLNNRRDGKSCEATFGIIFPNVGRREADQSLIKSLMYFVNFGFYMFGIEITCLALVLAISNRLDALAFFYGLSLVAYLLRLGLPPMFCQNYIWSNTDIIVPDLRAWLYLPDFSNPPEVKFLYLDFLVFLTICRQMIVFRNSNPSSLAMRLSLSTIETSEFYHKYLPSTDEYKSEDCFTNYSTPNNFLKSVFFMSMYWITLAGVLVAGATKVSLYSLGYLLGCFVFLWLGNDTYLMPTRKLILRWNWFVFYSTFVISSKSVLQLFACIYNNELLQYNCYLLQLLRVVCYKKIPANAANTINPSPAEQCLASLPYAESDLLWDGLCLFLLLVQRIVFDSQYFRHLVLEVKAQQILASRGAELILATQLEEAKAQQMTEKEVMRSIKAKMENLKSDQIKSNAWQTLMLLPYHHQVIRNADKHLFGEIYDDDDMTSSRRSQTSRKNFIPDPIGDELGHMVKINGISAVFSRWMRGEALFTPLEDARKLSSDTVSSSLGHSERQSPTQTPSRSPPQTRESTKDHSDEEIDNIEEAQNEDDASNVGEPGEKQNYVSKVRGLCWTLNFLLYSCLLSATVALNRVSSSYRYVSRRMALEKTALKSQFDLTDERFRTDPLWRKSVISKISETYKQRARNGTRAAQLAQISQASTDTRQSIDSGKTKPIDLPDPEYHFLKTNMFNQFCRALAYVFISNTSLMCYLFIVIDQVASASLLSLPLPLMTFLWGTLSVPRATNRFWKTVITYTELIIVVKYFFQFPLWKWNQNNLNPFYLPNLFGIQDITIVYDLLLLILLFFHRSMLKSLGQWDSTNNAGSTFVLDQAQSSFDPTQPGTSTTARELNWESEFGSRASLGQPAYSTSGTDPTSYVTSRELTPQGGSSIDGNDNLDEAQPQSYQQQMIVYDDDDEDNEQKEVHTKSNKCVCCGPCCRCFKAIYSKIVKSVSEFFHHVLKTKTRVPTDVYTWMFLCDFINFLILIYGFWAFGSGYTNQTVASFLDENRIPFSVLVMLLAQFASIIIDRALYLQKNLVGKLIFQVLLILGVHLWLFFALPAVTGHTLTLKEDWPPKAWYIFKCFHFLLSAHQIRRGYPRRVLGNCFTKAYGYANWGLFKVYRAIPLFYELRLYMDWIWTETTLEFRNWAIMEDMFANLFIRKCELTLEEEYPRSRAKPQPKLSKYLTGGAFILLILAIIWGPLLLFSMGKTVGESNIPVEMEFELEFVGYQPIIRMRATSQSIIPLTMEQYDQLKDKYDSLPSQSFLGDYKKEDVTAIRLNGQSNAVWEISPPSKDLLINSIQSNETLLLKSTWTFYRVKQKKSQNFDTSIAGSWSVQITSNDTAFRNQLFAMLQNSSTSLDTNSTFVTTPPIFPNYVRVPETGQASLATQLTQADPPLRPLRISYIRLAHENTSIIESSTSWWKAEDPCKTDPAADSYPFWSTSLPHCGDLVLVAFNDRIFTGILALLSAPGIIGLYTTFVVFFARLIRTEPAGRVIYTEIPNVDRVYGLILDIYMMRECGQFELEEKLFSKLLFLYRSPELLIEWSRRDEHLALMRQQQLQLQNQGGDRPNE</sequence>
<evidence type="ECO:0000259" key="12">
    <source>
        <dbReference type="Pfam" id="PF12166"/>
    </source>
</evidence>
<evidence type="ECO:0000259" key="15">
    <source>
        <dbReference type="Pfam" id="PF24874"/>
    </source>
</evidence>
<feature type="transmembrane region" description="Helical" evidence="11">
    <location>
        <begin position="1524"/>
        <end position="1543"/>
    </location>
</feature>
<evidence type="ECO:0000313" key="16">
    <source>
        <dbReference type="EMBL" id="KAG9509556.1"/>
    </source>
</evidence>
<name>A0ABQ7S859_9ACAR</name>
<dbReference type="InterPro" id="IPR031334">
    <property type="entry name" value="Piezo_cap_dom"/>
</dbReference>